<dbReference type="GO" id="GO:0006529">
    <property type="term" value="P:asparagine biosynthetic process"/>
    <property type="evidence" value="ECO:0007669"/>
    <property type="project" value="UniProtKB-KW"/>
</dbReference>
<dbReference type="InterPro" id="IPR029055">
    <property type="entry name" value="Ntn_hydrolases_N"/>
</dbReference>
<dbReference type="CDD" id="cd03766">
    <property type="entry name" value="Gn_AT_II_novel"/>
    <property type="match status" value="1"/>
</dbReference>
<evidence type="ECO:0000256" key="1">
    <source>
        <dbReference type="ARBA" id="ARBA00022605"/>
    </source>
</evidence>
<keyword evidence="6" id="KW-1185">Reference proteome</keyword>
<reference evidence="5" key="1">
    <citation type="submission" date="2020-03" db="EMBL/GenBank/DDBJ databases">
        <title>Site-based positive gene gene selection in Geosmithia morbida across the United States reveals a broad range of putative effectors and factors for local host and environmental adapation.</title>
        <authorList>
            <person name="Onufrak A."/>
            <person name="Murdoch R.W."/>
            <person name="Gazis R."/>
            <person name="Huff M."/>
            <person name="Staton M."/>
            <person name="Klingeman W."/>
            <person name="Hadziabdic D."/>
        </authorList>
    </citation>
    <scope>NUCLEOTIDE SEQUENCE</scope>
    <source>
        <strain evidence="5">1262</strain>
    </source>
</reference>
<evidence type="ECO:0000256" key="2">
    <source>
        <dbReference type="ARBA" id="ARBA00022888"/>
    </source>
</evidence>
<dbReference type="Pfam" id="PF00733">
    <property type="entry name" value="Asn_synthase"/>
    <property type="match status" value="2"/>
</dbReference>
<dbReference type="OrthoDB" id="10252281at2759"/>
<proteinExistence type="predicted"/>
<dbReference type="GO" id="GO:0004066">
    <property type="term" value="F:asparagine synthase (glutamine-hydrolyzing) activity"/>
    <property type="evidence" value="ECO:0007669"/>
    <property type="project" value="InterPro"/>
</dbReference>
<dbReference type="AlphaFoldDB" id="A0A9P5D1H3"/>
<dbReference type="Gene3D" id="3.60.20.10">
    <property type="entry name" value="Glutamine Phosphoribosylpyrophosphate, subunit 1, domain 1"/>
    <property type="match status" value="1"/>
</dbReference>
<comment type="caution">
    <text evidence="5">The sequence shown here is derived from an EMBL/GenBank/DDBJ whole genome shotgun (WGS) entry which is preliminary data.</text>
</comment>
<dbReference type="SUPFAM" id="SSF56235">
    <property type="entry name" value="N-terminal nucleophile aminohydrolases (Ntn hydrolases)"/>
    <property type="match status" value="1"/>
</dbReference>
<evidence type="ECO:0000256" key="3">
    <source>
        <dbReference type="ARBA" id="ARBA00022962"/>
    </source>
</evidence>
<name>A0A9P5D1H3_9HYPO</name>
<accession>A0A9P5D1H3</accession>
<dbReference type="Proteomes" id="UP000749293">
    <property type="component" value="Unassembled WGS sequence"/>
</dbReference>
<sequence>MCGIHAVISTSGYAPPPQGYVRRCLCNRGPDYVGTVRAEADASLVSLTLTSTVLSLRGDHVAAQPLVDPATGSVLCWNGEAWRIGGRDVEGSDTEVVMGLLLLSSANSSSVGQEKSVLDALRSIEGPFALIYFDKPGRRVYYCRDRLGRRSLLVNKNDGDTVVLSSVADAEQDGWVEVEADGCYTVCLDDLVISRHEWVDDASSVSGIGIFCEKMPDTTDDPPSLCEDSPSVGRLRDHLIESLRLRVAGIPQPPEGTEDSARLAVLFSGGLDCTVLARMAADLVPPGQSIDLVNVAFENPRIAGQKPGCSRDELFELCPDRITARRSMAELVRVCPDRLWRFVTVNVPYTETCSHRESIIRLMYPHNTEMDLSIANALYFAARGRGLASMPSSAPAGEPYCYTTTARVLLSGLGADELFGGYIRHKTAFSHKGYRGLLDEMRLDVGRLGKRNLGRDDRVMAHWGREVRFPFLDERLVRWAVESPVWEKCNFADAAAEDPDKRVLRLVAESLGLLGVSREKKRAIQFGARTAKMESGKVKGTTFITP</sequence>
<dbReference type="Pfam" id="PF13537">
    <property type="entry name" value="GATase_7"/>
    <property type="match status" value="1"/>
</dbReference>
<feature type="domain" description="Glutamine amidotransferase type-2" evidence="4">
    <location>
        <begin position="2"/>
        <end position="197"/>
    </location>
</feature>
<evidence type="ECO:0000259" key="4">
    <source>
        <dbReference type="PROSITE" id="PS51278"/>
    </source>
</evidence>
<dbReference type="InterPro" id="IPR017932">
    <property type="entry name" value="GATase_2_dom"/>
</dbReference>
<dbReference type="RefSeq" id="XP_035322555.1">
    <property type="nucleotide sequence ID" value="XM_035467589.1"/>
</dbReference>
<dbReference type="PROSITE" id="PS51278">
    <property type="entry name" value="GATASE_TYPE_2"/>
    <property type="match status" value="1"/>
</dbReference>
<organism evidence="5 6">
    <name type="scientific">Geosmithia morbida</name>
    <dbReference type="NCBI Taxonomy" id="1094350"/>
    <lineage>
        <taxon>Eukaryota</taxon>
        <taxon>Fungi</taxon>
        <taxon>Dikarya</taxon>
        <taxon>Ascomycota</taxon>
        <taxon>Pezizomycotina</taxon>
        <taxon>Sordariomycetes</taxon>
        <taxon>Hypocreomycetidae</taxon>
        <taxon>Hypocreales</taxon>
        <taxon>Bionectriaceae</taxon>
        <taxon>Geosmithia</taxon>
    </lineage>
</organism>
<dbReference type="InterPro" id="IPR051857">
    <property type="entry name" value="Asn_synthetase_domain"/>
</dbReference>
<dbReference type="GeneID" id="55971844"/>
<keyword evidence="3" id="KW-0315">Glutamine amidotransferase</keyword>
<dbReference type="EMBL" id="JAANYQ010000005">
    <property type="protein sequence ID" value="KAF4123903.1"/>
    <property type="molecule type" value="Genomic_DNA"/>
</dbReference>
<evidence type="ECO:0000313" key="5">
    <source>
        <dbReference type="EMBL" id="KAF4123903.1"/>
    </source>
</evidence>
<keyword evidence="2" id="KW-0061">Asparagine biosynthesis</keyword>
<dbReference type="Gene3D" id="3.40.50.620">
    <property type="entry name" value="HUPs"/>
    <property type="match status" value="1"/>
</dbReference>
<keyword evidence="1" id="KW-0028">Amino-acid biosynthesis</keyword>
<evidence type="ECO:0000313" key="6">
    <source>
        <dbReference type="Proteomes" id="UP000749293"/>
    </source>
</evidence>
<gene>
    <name evidence="5" type="ORF">GMORB2_5619</name>
</gene>
<dbReference type="InterPro" id="IPR001962">
    <property type="entry name" value="Asn_synthase"/>
</dbReference>
<dbReference type="InterPro" id="IPR014729">
    <property type="entry name" value="Rossmann-like_a/b/a_fold"/>
</dbReference>
<protein>
    <submittedName>
        <fullName evidence="5">Asparagine synthetase B (Glutamine-hydrolyzing)</fullName>
    </submittedName>
</protein>
<dbReference type="CDD" id="cd01991">
    <property type="entry name" value="Asn_synthase_B_C"/>
    <property type="match status" value="1"/>
</dbReference>
<dbReference type="PANTHER" id="PTHR45937">
    <property type="entry name" value="ASPARAGINE SYNTHETASE DOMAIN-CONTAINING PROTEIN 1"/>
    <property type="match status" value="1"/>
</dbReference>
<dbReference type="PANTHER" id="PTHR45937:SF1">
    <property type="entry name" value="ASPARAGINE SYNTHETASE DOMAIN-CONTAINING PROTEIN 1"/>
    <property type="match status" value="1"/>
</dbReference>
<dbReference type="SUPFAM" id="SSF52402">
    <property type="entry name" value="Adenine nucleotide alpha hydrolases-like"/>
    <property type="match status" value="1"/>
</dbReference>